<comment type="caution">
    <text evidence="1">The sequence shown here is derived from an EMBL/GenBank/DDBJ whole genome shotgun (WGS) entry which is preliminary data.</text>
</comment>
<name>A0ABQ3U315_STRHY</name>
<organism evidence="1 2">
    <name type="scientific">Streptomyces hygroscopicus</name>
    <dbReference type="NCBI Taxonomy" id="1912"/>
    <lineage>
        <taxon>Bacteria</taxon>
        <taxon>Bacillati</taxon>
        <taxon>Actinomycetota</taxon>
        <taxon>Actinomycetes</taxon>
        <taxon>Kitasatosporales</taxon>
        <taxon>Streptomycetaceae</taxon>
        <taxon>Streptomyces</taxon>
        <taxon>Streptomyces violaceusniger group</taxon>
    </lineage>
</organism>
<keyword evidence="2" id="KW-1185">Reference proteome</keyword>
<evidence type="ECO:0000313" key="1">
    <source>
        <dbReference type="EMBL" id="GHJ30000.1"/>
    </source>
</evidence>
<sequence length="109" mass="11002">MESWPDSPVLTGVSPLHADTGALFVVAAAVRRHGGGVSVGSTAVTRCCGHLLSPAGCLFYSAGGGYQVGFALAGRTITLRLNGHLVHAIADNALTGTSSCLLVPTDRLG</sequence>
<protein>
    <submittedName>
        <fullName evidence="1">Uncharacterized protein</fullName>
    </submittedName>
</protein>
<reference evidence="1" key="1">
    <citation type="submission" date="2024-05" db="EMBL/GenBank/DDBJ databases">
        <title>Whole genome shotgun sequence of Streptomyces hygroscopicus NBRC 113678.</title>
        <authorList>
            <person name="Komaki H."/>
            <person name="Tamura T."/>
        </authorList>
    </citation>
    <scope>NUCLEOTIDE SEQUENCE</scope>
    <source>
        <strain evidence="1">N11-34</strain>
    </source>
</reference>
<dbReference type="EMBL" id="BNEK01000005">
    <property type="protein sequence ID" value="GHJ30000.1"/>
    <property type="molecule type" value="Genomic_DNA"/>
</dbReference>
<dbReference type="Proteomes" id="UP001054854">
    <property type="component" value="Unassembled WGS sequence"/>
</dbReference>
<accession>A0ABQ3U315</accession>
<evidence type="ECO:0000313" key="2">
    <source>
        <dbReference type="Proteomes" id="UP001054854"/>
    </source>
</evidence>
<gene>
    <name evidence="1" type="ORF">TPA0910_44330</name>
</gene>
<proteinExistence type="predicted"/>